<dbReference type="Pfam" id="PF00072">
    <property type="entry name" value="Response_reg"/>
    <property type="match status" value="1"/>
</dbReference>
<dbReference type="SUPFAM" id="SSF46689">
    <property type="entry name" value="Homeodomain-like"/>
    <property type="match status" value="1"/>
</dbReference>
<keyword evidence="10" id="KW-1185">Reference proteome</keyword>
<evidence type="ECO:0000259" key="8">
    <source>
        <dbReference type="PROSITE" id="PS50110"/>
    </source>
</evidence>
<dbReference type="GO" id="GO:0006355">
    <property type="term" value="P:regulation of DNA-templated transcription"/>
    <property type="evidence" value="ECO:0007669"/>
    <property type="project" value="InterPro"/>
</dbReference>
<dbReference type="InterPro" id="IPR027417">
    <property type="entry name" value="P-loop_NTPase"/>
</dbReference>
<dbReference type="OrthoDB" id="9782110at2"/>
<evidence type="ECO:0000256" key="3">
    <source>
        <dbReference type="ARBA" id="ARBA00023015"/>
    </source>
</evidence>
<dbReference type="SUPFAM" id="SSF52172">
    <property type="entry name" value="CheY-like"/>
    <property type="match status" value="1"/>
</dbReference>
<dbReference type="Gene3D" id="3.40.50.2300">
    <property type="match status" value="1"/>
</dbReference>
<evidence type="ECO:0000259" key="7">
    <source>
        <dbReference type="PROSITE" id="PS50045"/>
    </source>
</evidence>
<keyword evidence="2" id="KW-0067">ATP-binding</keyword>
<keyword evidence="4 9" id="KW-0238">DNA-binding</keyword>
<dbReference type="STRING" id="1267423.SAMN05216290_2423"/>
<dbReference type="GeneID" id="99987122"/>
<name>A0A1I0QKJ4_9BACT</name>
<feature type="domain" description="Response regulatory" evidence="8">
    <location>
        <begin position="6"/>
        <end position="125"/>
    </location>
</feature>
<evidence type="ECO:0000256" key="5">
    <source>
        <dbReference type="ARBA" id="ARBA00023163"/>
    </source>
</evidence>
<dbReference type="PROSITE" id="PS50045">
    <property type="entry name" value="SIGMA54_INTERACT_4"/>
    <property type="match status" value="1"/>
</dbReference>
<dbReference type="AlphaFoldDB" id="A0A1I0QKJ4"/>
<dbReference type="FunFam" id="3.40.50.300:FF:000006">
    <property type="entry name" value="DNA-binding transcriptional regulator NtrC"/>
    <property type="match status" value="1"/>
</dbReference>
<dbReference type="Gene3D" id="3.40.50.300">
    <property type="entry name" value="P-loop containing nucleotide triphosphate hydrolases"/>
    <property type="match status" value="1"/>
</dbReference>
<dbReference type="SUPFAM" id="SSF52540">
    <property type="entry name" value="P-loop containing nucleoside triphosphate hydrolases"/>
    <property type="match status" value="1"/>
</dbReference>
<feature type="modified residue" description="4-aspartylphosphate" evidence="6">
    <location>
        <position position="55"/>
    </location>
</feature>
<dbReference type="InterPro" id="IPR011006">
    <property type="entry name" value="CheY-like_superfamily"/>
</dbReference>
<keyword evidence="3" id="KW-0805">Transcription regulation</keyword>
<feature type="domain" description="Sigma-54 factor interaction" evidence="7">
    <location>
        <begin position="155"/>
        <end position="384"/>
    </location>
</feature>
<dbReference type="PANTHER" id="PTHR32071:SF113">
    <property type="entry name" value="ALGINATE BIOSYNTHESIS TRANSCRIPTIONAL REGULATORY PROTEIN ALGB"/>
    <property type="match status" value="1"/>
</dbReference>
<proteinExistence type="predicted"/>
<dbReference type="GO" id="GO:0005524">
    <property type="term" value="F:ATP binding"/>
    <property type="evidence" value="ECO:0007669"/>
    <property type="project" value="UniProtKB-KW"/>
</dbReference>
<dbReference type="GO" id="GO:0043565">
    <property type="term" value="F:sequence-specific DNA binding"/>
    <property type="evidence" value="ECO:0007669"/>
    <property type="project" value="InterPro"/>
</dbReference>
<dbReference type="CDD" id="cd00009">
    <property type="entry name" value="AAA"/>
    <property type="match status" value="1"/>
</dbReference>
<dbReference type="Proteomes" id="UP000199437">
    <property type="component" value="Unassembled WGS sequence"/>
</dbReference>
<accession>A0A1I0QKJ4</accession>
<dbReference type="SMART" id="SM00448">
    <property type="entry name" value="REC"/>
    <property type="match status" value="1"/>
</dbReference>
<dbReference type="RefSeq" id="WP_090258839.1">
    <property type="nucleotide sequence ID" value="NZ_FOIR01000002.1"/>
</dbReference>
<dbReference type="InterPro" id="IPR058031">
    <property type="entry name" value="AAA_lid_NorR"/>
</dbReference>
<evidence type="ECO:0000313" key="10">
    <source>
        <dbReference type="Proteomes" id="UP000199437"/>
    </source>
</evidence>
<dbReference type="Gene3D" id="1.10.10.60">
    <property type="entry name" value="Homeodomain-like"/>
    <property type="match status" value="1"/>
</dbReference>
<dbReference type="InterPro" id="IPR002078">
    <property type="entry name" value="Sigma_54_int"/>
</dbReference>
<reference evidence="10" key="1">
    <citation type="submission" date="2016-10" db="EMBL/GenBank/DDBJ databases">
        <authorList>
            <person name="Varghese N."/>
            <person name="Submissions S."/>
        </authorList>
    </citation>
    <scope>NUCLEOTIDE SEQUENCE [LARGE SCALE GENOMIC DNA]</scope>
    <source>
        <strain evidence="10">CGMCC 1.12402</strain>
    </source>
</reference>
<gene>
    <name evidence="9" type="ORF">SAMN05216290_2423</name>
</gene>
<dbReference type="InterPro" id="IPR003593">
    <property type="entry name" value="AAA+_ATPase"/>
</dbReference>
<evidence type="ECO:0000256" key="1">
    <source>
        <dbReference type="ARBA" id="ARBA00022741"/>
    </source>
</evidence>
<dbReference type="Pfam" id="PF02954">
    <property type="entry name" value="HTH_8"/>
    <property type="match status" value="1"/>
</dbReference>
<dbReference type="InterPro" id="IPR002197">
    <property type="entry name" value="HTH_Fis"/>
</dbReference>
<dbReference type="Pfam" id="PF25601">
    <property type="entry name" value="AAA_lid_14"/>
    <property type="match status" value="1"/>
</dbReference>
<dbReference type="SMART" id="SM00382">
    <property type="entry name" value="AAA"/>
    <property type="match status" value="1"/>
</dbReference>
<dbReference type="EMBL" id="FOIR01000002">
    <property type="protein sequence ID" value="SEW27688.1"/>
    <property type="molecule type" value="Genomic_DNA"/>
</dbReference>
<dbReference type="PRINTS" id="PR01590">
    <property type="entry name" value="HTHFIS"/>
</dbReference>
<keyword evidence="1" id="KW-0547">Nucleotide-binding</keyword>
<dbReference type="InterPro" id="IPR009057">
    <property type="entry name" value="Homeodomain-like_sf"/>
</dbReference>
<dbReference type="InterPro" id="IPR025943">
    <property type="entry name" value="Sigma_54_int_dom_ATP-bd_2"/>
</dbReference>
<dbReference type="PROSITE" id="PS00688">
    <property type="entry name" value="SIGMA54_INTERACT_3"/>
    <property type="match status" value="1"/>
</dbReference>
<keyword evidence="5" id="KW-0804">Transcription</keyword>
<keyword evidence="6" id="KW-0597">Phosphoprotein</keyword>
<organism evidence="9 10">
    <name type="scientific">Roseivirga pacifica</name>
    <dbReference type="NCBI Taxonomy" id="1267423"/>
    <lineage>
        <taxon>Bacteria</taxon>
        <taxon>Pseudomonadati</taxon>
        <taxon>Bacteroidota</taxon>
        <taxon>Cytophagia</taxon>
        <taxon>Cytophagales</taxon>
        <taxon>Roseivirgaceae</taxon>
        <taxon>Roseivirga</taxon>
    </lineage>
</organism>
<evidence type="ECO:0000256" key="2">
    <source>
        <dbReference type="ARBA" id="ARBA00022840"/>
    </source>
</evidence>
<dbReference type="PANTHER" id="PTHR32071">
    <property type="entry name" value="TRANSCRIPTIONAL REGULATORY PROTEIN"/>
    <property type="match status" value="1"/>
</dbReference>
<dbReference type="PROSITE" id="PS50110">
    <property type="entry name" value="RESPONSE_REGULATORY"/>
    <property type="match status" value="1"/>
</dbReference>
<dbReference type="InterPro" id="IPR025944">
    <property type="entry name" value="Sigma_54_int_dom_CS"/>
</dbReference>
<dbReference type="PROSITE" id="PS00676">
    <property type="entry name" value="SIGMA54_INTERACT_2"/>
    <property type="match status" value="1"/>
</dbReference>
<dbReference type="Pfam" id="PF00158">
    <property type="entry name" value="Sigma54_activat"/>
    <property type="match status" value="1"/>
</dbReference>
<dbReference type="InterPro" id="IPR001789">
    <property type="entry name" value="Sig_transdc_resp-reg_receiver"/>
</dbReference>
<evidence type="ECO:0000313" key="9">
    <source>
        <dbReference type="EMBL" id="SEW27688.1"/>
    </source>
</evidence>
<dbReference type="GO" id="GO:0000160">
    <property type="term" value="P:phosphorelay signal transduction system"/>
    <property type="evidence" value="ECO:0007669"/>
    <property type="project" value="InterPro"/>
</dbReference>
<dbReference type="Gene3D" id="1.10.8.60">
    <property type="match status" value="1"/>
</dbReference>
<protein>
    <submittedName>
        <fullName evidence="9">DNA-binding transcriptional response regulator, NtrC family, contains REC, AAA-type ATPase, and a Fis-type DNA-binding domains</fullName>
    </submittedName>
</protein>
<sequence>MKEKGRILIVDDDNYVMLSIRILLEQHYEDVRGINNPQQIASALAENHYDVIILDMNFQPGVTSGQAGLDFLQQIKQQSPDTAAVLITAYGEIDLAVEAVKLGAFDFLVKPWQNEKLLSTVNAAFQLNRTAQKVTKLEGKQAVLNQMLDAPFANIIGESEAMKAVFHQIEKVAQTDANVLITGENGTGKELVARAIHRSSFRSNEVFLSVDMGAITETLFESELFGHKKGAFTDAKTDRVGKFEAANGGTLFLDEIGNLAASLQAKLLRVIQDQQVVRVGDNAPKTLDVRLVCATNANLNDLVQSGKFRQDLLFRINTIEIKLPELRERKEDIPLLAEHFLARFKNKYHKKGLFVPDYVMTKLQKYDWPGNIRELQHAMERAVIMSDGKQLHVADLSIGETNPVTEGPSDDLNLESLEKWAIASAIKKHQGNISNAANELGLSRGAMYRRMEKYEL</sequence>
<evidence type="ECO:0000256" key="6">
    <source>
        <dbReference type="PROSITE-ProRule" id="PRU00169"/>
    </source>
</evidence>
<evidence type="ECO:0000256" key="4">
    <source>
        <dbReference type="ARBA" id="ARBA00023125"/>
    </source>
</evidence>